<dbReference type="GO" id="GO:0004312">
    <property type="term" value="F:fatty acid synthase activity"/>
    <property type="evidence" value="ECO:0007669"/>
    <property type="project" value="TreeGrafter"/>
</dbReference>
<dbReference type="PROSITE" id="PS52004">
    <property type="entry name" value="KS3_2"/>
    <property type="match status" value="1"/>
</dbReference>
<dbReference type="SUPFAM" id="SSF53901">
    <property type="entry name" value="Thiolase-like"/>
    <property type="match status" value="1"/>
</dbReference>
<dbReference type="Pfam" id="PF02801">
    <property type="entry name" value="Ketoacyl-synt_C"/>
    <property type="match status" value="1"/>
</dbReference>
<dbReference type="InterPro" id="IPR020841">
    <property type="entry name" value="PKS_Beta-ketoAc_synthase_dom"/>
</dbReference>
<dbReference type="RefSeq" id="WP_138699058.1">
    <property type="nucleotide sequence ID" value="NZ_VCKX01000643.1"/>
</dbReference>
<dbReference type="InterPro" id="IPR014030">
    <property type="entry name" value="Ketoacyl_synth_N"/>
</dbReference>
<dbReference type="GO" id="GO:0005737">
    <property type="term" value="C:cytoplasm"/>
    <property type="evidence" value="ECO:0007669"/>
    <property type="project" value="TreeGrafter"/>
</dbReference>
<dbReference type="InterPro" id="IPR014043">
    <property type="entry name" value="Acyl_transferase_dom"/>
</dbReference>
<comment type="caution">
    <text evidence="5">The sequence shown here is derived from an EMBL/GenBank/DDBJ whole genome shotgun (WGS) entry which is preliminary data.</text>
</comment>
<feature type="non-terminal residue" evidence="5">
    <location>
        <position position="1"/>
    </location>
</feature>
<protein>
    <submittedName>
        <fullName evidence="5">Type I polyketide synthase</fullName>
    </submittedName>
</protein>
<dbReference type="PROSITE" id="PS00606">
    <property type="entry name" value="KS3_1"/>
    <property type="match status" value="1"/>
</dbReference>
<dbReference type="SMART" id="SM00825">
    <property type="entry name" value="PKS_KS"/>
    <property type="match status" value="1"/>
</dbReference>
<dbReference type="InterPro" id="IPR014031">
    <property type="entry name" value="Ketoacyl_synth_C"/>
</dbReference>
<dbReference type="PANTHER" id="PTHR43775:SF37">
    <property type="entry name" value="SI:DKEY-61P9.11"/>
    <property type="match status" value="1"/>
</dbReference>
<dbReference type="Pfam" id="PF00698">
    <property type="entry name" value="Acyl_transf_1"/>
    <property type="match status" value="1"/>
</dbReference>
<sequence length="608" mass="62413">VRLPPAPGEPVAVVGIGCRFPGAHGPAAYWELLIEGRDAVGQVPEGRWEAFDDGSARTGEALAGTPRHGGFLDDVAGFDAEFFGIAPGEAAAMDPQQRLLLETAWEALEHGGIAPRSLAGTRTGVFAGLSGNEYAHLTSADLAAVDAWTATGAAFSIAANRLSYLLDLRGPSLAVDTACSSSLVAVHLAVASLRAGESDLALAAGVNLLLSPMITLAFERGGGTAADGRCKAFDAWADGMVRAEGCGVVVLKRLADAVRAGDRVLAVIRESAVNQDGRSNGLVAPNPEAQERLLRQVYEGLGRGPDYIEAHGTGTLLGDPIEARAIAAAIPTPVLLGSAKTNLGHLEAAAGLAGLIKAVLALHHGVIPPSLHFRHPNPHIPWDTLRVVTAPTPWPRAGARAGVSAFGFGGTNAHVVLDAPGLDTRGPDSPGARGRAGTAKQVFLLTDTTADRVGEHARALAAWRPAADLRDVAHTLARRAGRGKVAAAVVAGDAEELAERLRAVRPAAPVTGKGPVWVFGGYSPQPPAMDLYAAEPAFARAIDDLAPLLAAESGIDVHDPAPSGVATLQPIAFAVQVALANLWRAYGFEPAAVIGHSMGEVAAAVVAG</sequence>
<feature type="non-terminal residue" evidence="5">
    <location>
        <position position="608"/>
    </location>
</feature>
<dbReference type="InterPro" id="IPR050091">
    <property type="entry name" value="PKS_NRPS_Biosynth_Enz"/>
</dbReference>
<dbReference type="FunFam" id="3.40.47.10:FF:000019">
    <property type="entry name" value="Polyketide synthase type I"/>
    <property type="match status" value="1"/>
</dbReference>
<accession>A0A5S4EYC9</accession>
<evidence type="ECO:0000256" key="3">
    <source>
        <dbReference type="ARBA" id="ARBA00022679"/>
    </source>
</evidence>
<dbReference type="InterPro" id="IPR016039">
    <property type="entry name" value="Thiolase-like"/>
</dbReference>
<dbReference type="EMBL" id="VCKX01000643">
    <property type="protein sequence ID" value="TMR08695.1"/>
    <property type="molecule type" value="Genomic_DNA"/>
</dbReference>
<dbReference type="GO" id="GO:0006633">
    <property type="term" value="P:fatty acid biosynthetic process"/>
    <property type="evidence" value="ECO:0007669"/>
    <property type="project" value="InterPro"/>
</dbReference>
<organism evidence="5 6">
    <name type="scientific">Nonomuraea zeae</name>
    <dbReference type="NCBI Taxonomy" id="1642303"/>
    <lineage>
        <taxon>Bacteria</taxon>
        <taxon>Bacillati</taxon>
        <taxon>Actinomycetota</taxon>
        <taxon>Actinomycetes</taxon>
        <taxon>Streptosporangiales</taxon>
        <taxon>Streptosporangiaceae</taxon>
        <taxon>Nonomuraea</taxon>
    </lineage>
</organism>
<dbReference type="InterPro" id="IPR016035">
    <property type="entry name" value="Acyl_Trfase/lysoPLipase"/>
</dbReference>
<dbReference type="Pfam" id="PF00109">
    <property type="entry name" value="ketoacyl-synt"/>
    <property type="match status" value="1"/>
</dbReference>
<dbReference type="GO" id="GO:0071770">
    <property type="term" value="P:DIM/DIP cell wall layer assembly"/>
    <property type="evidence" value="ECO:0007669"/>
    <property type="project" value="TreeGrafter"/>
</dbReference>
<proteinExistence type="predicted"/>
<evidence type="ECO:0000313" key="6">
    <source>
        <dbReference type="Proteomes" id="UP000306628"/>
    </source>
</evidence>
<keyword evidence="3" id="KW-0808">Transferase</keyword>
<keyword evidence="1" id="KW-0596">Phosphopantetheine</keyword>
<evidence type="ECO:0000313" key="5">
    <source>
        <dbReference type="EMBL" id="TMR08695.1"/>
    </source>
</evidence>
<dbReference type="SUPFAM" id="SSF52151">
    <property type="entry name" value="FabD/lysophospholipase-like"/>
    <property type="match status" value="1"/>
</dbReference>
<reference evidence="5 6" key="1">
    <citation type="submission" date="2019-05" db="EMBL/GenBank/DDBJ databases">
        <title>Draft genome sequence of Nonomuraea zeae DSM 100528.</title>
        <authorList>
            <person name="Saricaoglu S."/>
            <person name="Isik K."/>
        </authorList>
    </citation>
    <scope>NUCLEOTIDE SEQUENCE [LARGE SCALE GENOMIC DNA]</scope>
    <source>
        <strain evidence="5 6">DSM 100528</strain>
    </source>
</reference>
<keyword evidence="2" id="KW-0597">Phosphoprotein</keyword>
<dbReference type="Gene3D" id="3.40.366.10">
    <property type="entry name" value="Malonyl-Coenzyme A Acyl Carrier Protein, domain 2"/>
    <property type="match status" value="1"/>
</dbReference>
<dbReference type="OrthoDB" id="4537517at2"/>
<evidence type="ECO:0000259" key="4">
    <source>
        <dbReference type="PROSITE" id="PS52004"/>
    </source>
</evidence>
<dbReference type="PANTHER" id="PTHR43775">
    <property type="entry name" value="FATTY ACID SYNTHASE"/>
    <property type="match status" value="1"/>
</dbReference>
<dbReference type="InterPro" id="IPR032821">
    <property type="entry name" value="PKS_assoc"/>
</dbReference>
<dbReference type="Proteomes" id="UP000306628">
    <property type="component" value="Unassembled WGS sequence"/>
</dbReference>
<evidence type="ECO:0000256" key="2">
    <source>
        <dbReference type="ARBA" id="ARBA00022553"/>
    </source>
</evidence>
<dbReference type="InterPro" id="IPR018201">
    <property type="entry name" value="Ketoacyl_synth_AS"/>
</dbReference>
<dbReference type="Pfam" id="PF16197">
    <property type="entry name" value="KAsynt_C_assoc"/>
    <property type="match status" value="1"/>
</dbReference>
<dbReference type="AlphaFoldDB" id="A0A5S4EYC9"/>
<dbReference type="GO" id="GO:0005886">
    <property type="term" value="C:plasma membrane"/>
    <property type="evidence" value="ECO:0007669"/>
    <property type="project" value="TreeGrafter"/>
</dbReference>
<dbReference type="CDD" id="cd00833">
    <property type="entry name" value="PKS"/>
    <property type="match status" value="1"/>
</dbReference>
<dbReference type="GO" id="GO:0004315">
    <property type="term" value="F:3-oxoacyl-[acyl-carrier-protein] synthase activity"/>
    <property type="evidence" value="ECO:0007669"/>
    <property type="project" value="InterPro"/>
</dbReference>
<dbReference type="Gene3D" id="3.40.47.10">
    <property type="match status" value="1"/>
</dbReference>
<feature type="domain" description="Ketosynthase family 3 (KS3)" evidence="4">
    <location>
        <begin position="8"/>
        <end position="419"/>
    </location>
</feature>
<name>A0A5S4EYC9_9ACTN</name>
<keyword evidence="6" id="KW-1185">Reference proteome</keyword>
<gene>
    <name evidence="5" type="ORF">ETD85_62060</name>
</gene>
<evidence type="ECO:0000256" key="1">
    <source>
        <dbReference type="ARBA" id="ARBA00022450"/>
    </source>
</evidence>
<dbReference type="InterPro" id="IPR001227">
    <property type="entry name" value="Ac_transferase_dom_sf"/>
</dbReference>